<organism evidence="1">
    <name type="scientific">Acerihabitans sp. KWT182</name>
    <dbReference type="NCBI Taxonomy" id="3157919"/>
    <lineage>
        <taxon>Bacteria</taxon>
        <taxon>Pseudomonadati</taxon>
        <taxon>Pseudomonadota</taxon>
        <taxon>Gammaproteobacteria</taxon>
        <taxon>Enterobacterales</taxon>
        <taxon>Pectobacteriaceae</taxon>
        <taxon>Acerihabitans</taxon>
    </lineage>
</organism>
<name>A0AAU7QBJ2_9GAMM</name>
<dbReference type="AlphaFoldDB" id="A0AAU7QBJ2"/>
<evidence type="ECO:0000313" key="1">
    <source>
        <dbReference type="EMBL" id="XBS70455.1"/>
    </source>
</evidence>
<sequence length="205" mass="22297">MTKPSALQARGSFILCGEITMISYSIFMGVIKDAALEENRSSDKVGPQGEKNTNTVDSVSAKMAKSLRAAGNTALKPFFGVKKLVFAVTQGVRAFVAKLSVPTKTKPASTLPTEADIKQTFTQEENVSVTPERVMQYLTDKGKSDLTGDHDDELTGNAKAVYDYFSKNPDSTLFSSENTRVKSINADKAKLCFKEPLVQGEKKDL</sequence>
<gene>
    <name evidence="1" type="ORF">ABK905_04295</name>
</gene>
<reference evidence="1" key="1">
    <citation type="submission" date="2024-06" db="EMBL/GenBank/DDBJ databases">
        <authorList>
            <person name="Coelho C."/>
            <person name="Bento M."/>
            <person name="Garcia E."/>
            <person name="Camelo A."/>
            <person name="Brandao I."/>
            <person name="Espirito Santo C."/>
            <person name="Trovao J."/>
            <person name="Verissimo A."/>
            <person name="Costa J."/>
            <person name="Tiago I."/>
        </authorList>
    </citation>
    <scope>NUCLEOTIDE SEQUENCE</scope>
    <source>
        <strain evidence="1">KWT182</strain>
    </source>
</reference>
<proteinExistence type="predicted"/>
<protein>
    <submittedName>
        <fullName evidence="1">Uncharacterized protein</fullName>
    </submittedName>
</protein>
<dbReference type="EMBL" id="CP157947">
    <property type="protein sequence ID" value="XBS70455.1"/>
    <property type="molecule type" value="Genomic_DNA"/>
</dbReference>
<accession>A0AAU7QBJ2</accession>